<dbReference type="RefSeq" id="WP_343848400.1">
    <property type="nucleotide sequence ID" value="NZ_BAAAFI010000002.1"/>
</dbReference>
<dbReference type="PANTHER" id="PTHR36456:SF1">
    <property type="entry name" value="UPF0232 PROTEIN SCO3875"/>
    <property type="match status" value="1"/>
</dbReference>
<evidence type="ECO:0000313" key="1">
    <source>
        <dbReference type="EMBL" id="GAA0877707.1"/>
    </source>
</evidence>
<accession>A0ABP3YA28</accession>
<evidence type="ECO:0000313" key="2">
    <source>
        <dbReference type="Proteomes" id="UP001500469"/>
    </source>
</evidence>
<evidence type="ECO:0008006" key="3">
    <source>
        <dbReference type="Google" id="ProtNLM"/>
    </source>
</evidence>
<protein>
    <recommendedName>
        <fullName evidence="3">DUF721 domain-containing protein</fullName>
    </recommendedName>
</protein>
<name>A0ABP3YA28_9BACT</name>
<sequence>MSYNPYPGRKKEATPLEEAFNELLKAYRLEDKFKEKQLIGSWGEIVGRTISDRTSSVFIKDKKLFVKLSSGPIKKELMLNRSKVLLLIEEKVGKGVVEELICL</sequence>
<dbReference type="EMBL" id="BAAAFI010000002">
    <property type="protein sequence ID" value="GAA0877707.1"/>
    <property type="molecule type" value="Genomic_DNA"/>
</dbReference>
<dbReference type="Proteomes" id="UP001500469">
    <property type="component" value="Unassembled WGS sequence"/>
</dbReference>
<gene>
    <name evidence="1" type="ORF">GCM10009119_06750</name>
</gene>
<proteinExistence type="predicted"/>
<comment type="caution">
    <text evidence="1">The sequence shown here is derived from an EMBL/GenBank/DDBJ whole genome shotgun (WGS) entry which is preliminary data.</text>
</comment>
<dbReference type="PANTHER" id="PTHR36456">
    <property type="entry name" value="UPF0232 PROTEIN SCO3875"/>
    <property type="match status" value="1"/>
</dbReference>
<dbReference type="Pfam" id="PF05258">
    <property type="entry name" value="DciA"/>
    <property type="match status" value="1"/>
</dbReference>
<keyword evidence="2" id="KW-1185">Reference proteome</keyword>
<reference evidence="2" key="1">
    <citation type="journal article" date="2019" name="Int. J. Syst. Evol. Microbiol.">
        <title>The Global Catalogue of Microorganisms (GCM) 10K type strain sequencing project: providing services to taxonomists for standard genome sequencing and annotation.</title>
        <authorList>
            <consortium name="The Broad Institute Genomics Platform"/>
            <consortium name="The Broad Institute Genome Sequencing Center for Infectious Disease"/>
            <person name="Wu L."/>
            <person name="Ma J."/>
        </authorList>
    </citation>
    <scope>NUCLEOTIDE SEQUENCE [LARGE SCALE GENOMIC DNA]</scope>
    <source>
        <strain evidence="2">JCM 16112</strain>
    </source>
</reference>
<organism evidence="1 2">
    <name type="scientific">Algoriphagus jejuensis</name>
    <dbReference type="NCBI Taxonomy" id="419934"/>
    <lineage>
        <taxon>Bacteria</taxon>
        <taxon>Pseudomonadati</taxon>
        <taxon>Bacteroidota</taxon>
        <taxon>Cytophagia</taxon>
        <taxon>Cytophagales</taxon>
        <taxon>Cyclobacteriaceae</taxon>
        <taxon>Algoriphagus</taxon>
    </lineage>
</organism>
<dbReference type="InterPro" id="IPR007922">
    <property type="entry name" value="DciA-like"/>
</dbReference>